<feature type="domain" description="Phospholipase/carboxylesterase/thioesterase" evidence="3">
    <location>
        <begin position="10"/>
        <end position="162"/>
    </location>
</feature>
<evidence type="ECO:0000256" key="1">
    <source>
        <dbReference type="ARBA" id="ARBA00006499"/>
    </source>
</evidence>
<dbReference type="InterPro" id="IPR029058">
    <property type="entry name" value="AB_hydrolase_fold"/>
</dbReference>
<dbReference type="Gene3D" id="3.40.50.1820">
    <property type="entry name" value="alpha/beta hydrolase"/>
    <property type="match status" value="2"/>
</dbReference>
<feature type="compositionally biased region" description="Low complexity" evidence="2">
    <location>
        <begin position="236"/>
        <end position="248"/>
    </location>
</feature>
<dbReference type="GO" id="GO:0005737">
    <property type="term" value="C:cytoplasm"/>
    <property type="evidence" value="ECO:0007669"/>
    <property type="project" value="TreeGrafter"/>
</dbReference>
<dbReference type="EMBL" id="LKCW01000397">
    <property type="protein sequence ID" value="KPM34124.1"/>
    <property type="molecule type" value="Genomic_DNA"/>
</dbReference>
<dbReference type="PANTHER" id="PTHR10655:SF63">
    <property type="entry name" value="PHOSPHOLIPASE_CARBOXYLESTERASE_THIOESTERASE DOMAIN-CONTAINING PROTEIN"/>
    <property type="match status" value="1"/>
</dbReference>
<dbReference type="SUPFAM" id="SSF53474">
    <property type="entry name" value="alpha/beta-Hydrolases"/>
    <property type="match status" value="1"/>
</dbReference>
<proteinExistence type="inferred from homology"/>
<dbReference type="GO" id="GO:0008474">
    <property type="term" value="F:palmitoyl-(protein) hydrolase activity"/>
    <property type="evidence" value="ECO:0007669"/>
    <property type="project" value="TreeGrafter"/>
</dbReference>
<evidence type="ECO:0000313" key="4">
    <source>
        <dbReference type="EMBL" id="KPM34124.1"/>
    </source>
</evidence>
<evidence type="ECO:0000256" key="2">
    <source>
        <dbReference type="SAM" id="MobiDB-lite"/>
    </source>
</evidence>
<dbReference type="PANTHER" id="PTHR10655">
    <property type="entry name" value="LYSOPHOSPHOLIPASE-RELATED"/>
    <property type="match status" value="1"/>
</dbReference>
<accession>A0A0N8H4R7</accession>
<comment type="caution">
    <text evidence="4">The sequence shown here is derived from an EMBL/GenBank/DDBJ whole genome shotgun (WGS) entry which is preliminary data.</text>
</comment>
<feature type="compositionally biased region" description="Basic and acidic residues" evidence="2">
    <location>
        <begin position="219"/>
        <end position="235"/>
    </location>
</feature>
<reference evidence="4 5" key="1">
    <citation type="submission" date="2015-09" db="EMBL/GenBank/DDBJ databases">
        <title>Draft genome of a European isolate of the apple canker pathogen Neonectria ditissima.</title>
        <authorList>
            <person name="Gomez-Cortecero A."/>
            <person name="Harrison R.J."/>
            <person name="Armitage A.D."/>
        </authorList>
    </citation>
    <scope>NUCLEOTIDE SEQUENCE [LARGE SCALE GENOMIC DNA]</scope>
    <source>
        <strain evidence="4 5">R09/05</strain>
    </source>
</reference>
<keyword evidence="5" id="KW-1185">Reference proteome</keyword>
<evidence type="ECO:0000259" key="3">
    <source>
        <dbReference type="Pfam" id="PF02230"/>
    </source>
</evidence>
<dbReference type="AlphaFoldDB" id="A0A0N8H4R7"/>
<feature type="region of interest" description="Disordered" evidence="2">
    <location>
        <begin position="211"/>
        <end position="257"/>
    </location>
</feature>
<organism evidence="4 5">
    <name type="scientific">Neonectria ditissima</name>
    <dbReference type="NCBI Taxonomy" id="78410"/>
    <lineage>
        <taxon>Eukaryota</taxon>
        <taxon>Fungi</taxon>
        <taxon>Dikarya</taxon>
        <taxon>Ascomycota</taxon>
        <taxon>Pezizomycotina</taxon>
        <taxon>Sordariomycetes</taxon>
        <taxon>Hypocreomycetidae</taxon>
        <taxon>Hypocreales</taxon>
        <taxon>Nectriaceae</taxon>
        <taxon>Neonectria</taxon>
    </lineage>
</organism>
<name>A0A0N8H4R7_9HYPO</name>
<protein>
    <recommendedName>
        <fullName evidence="3">Phospholipase/carboxylesterase/thioesterase domain-containing protein</fullName>
    </recommendedName>
</protein>
<dbReference type="STRING" id="78410.A0A0N8H4R7"/>
<dbReference type="Proteomes" id="UP000050424">
    <property type="component" value="Unassembled WGS sequence"/>
</dbReference>
<gene>
    <name evidence="4" type="ORF">AK830_g12451</name>
</gene>
<dbReference type="Pfam" id="PF02230">
    <property type="entry name" value="Abhydrolase_2"/>
    <property type="match status" value="1"/>
</dbReference>
<dbReference type="InterPro" id="IPR050565">
    <property type="entry name" value="LYPA1-2/EST-like"/>
</dbReference>
<dbReference type="GO" id="GO:0052689">
    <property type="term" value="F:carboxylic ester hydrolase activity"/>
    <property type="evidence" value="ECO:0007669"/>
    <property type="project" value="TreeGrafter"/>
</dbReference>
<comment type="similarity">
    <text evidence="1">Belongs to the AB hydrolase superfamily. AB hydrolase 2 family.</text>
</comment>
<dbReference type="InterPro" id="IPR003140">
    <property type="entry name" value="PLipase/COase/thioEstase"/>
</dbReference>
<sequence>MAETSRIPVHVVYPSEAHTHTFILLHDCVSSGASLCAQLEAALKPVAIRDILPQVRFVFPNGEHPLPGYPNNLNWFSLSQLGDSNRRGLEHEWTMVADAARTLDALVTEEALEVGWDNVFVGGIGMGAAVGMAFLLQTTTRLGGFFGLGGWMPFVDDLSSIATRGVLDRDVPLAMMLPPAPMMQSDDMETLENLEMFPGLDPCLVATFPQQENTQEGEPQTKTELKPGGEPETKRPASAPAAPKRTPTNNLPQQSGEDRLTRVISFFRSFISTEADEQSASQTAVDTPVVLVHAVHDSSVPRTHGKEALEIFKKLGFQATLISLDDGDHLVSHAALMEFLTAIMNKEIGTFGLREGIAMLLLG</sequence>
<dbReference type="OrthoDB" id="2418081at2759"/>
<evidence type="ECO:0000313" key="5">
    <source>
        <dbReference type="Proteomes" id="UP000050424"/>
    </source>
</evidence>